<keyword evidence="2" id="KW-0328">Glycosyltransferase</keyword>
<protein>
    <submittedName>
        <fullName evidence="2">Amidophosphoribosyltransferase</fullName>
        <ecNumber evidence="2">2.4.2.14</ecNumber>
    </submittedName>
</protein>
<feature type="compositionally biased region" description="Basic and acidic residues" evidence="1">
    <location>
        <begin position="44"/>
        <end position="58"/>
    </location>
</feature>
<feature type="compositionally biased region" description="Low complexity" evidence="1">
    <location>
        <begin position="181"/>
        <end position="193"/>
    </location>
</feature>
<evidence type="ECO:0000313" key="2">
    <source>
        <dbReference type="EMBL" id="CAA9567819.1"/>
    </source>
</evidence>
<proteinExistence type="predicted"/>
<feature type="compositionally biased region" description="Basic and acidic residues" evidence="1">
    <location>
        <begin position="239"/>
        <end position="248"/>
    </location>
</feature>
<feature type="region of interest" description="Disordered" evidence="1">
    <location>
        <begin position="348"/>
        <end position="394"/>
    </location>
</feature>
<feature type="compositionally biased region" description="Basic residues" evidence="1">
    <location>
        <begin position="150"/>
        <end position="162"/>
    </location>
</feature>
<feature type="compositionally biased region" description="Basic residues" evidence="1">
    <location>
        <begin position="98"/>
        <end position="121"/>
    </location>
</feature>
<feature type="non-terminal residue" evidence="2">
    <location>
        <position position="394"/>
    </location>
</feature>
<feature type="compositionally biased region" description="Basic and acidic residues" evidence="1">
    <location>
        <begin position="207"/>
        <end position="217"/>
    </location>
</feature>
<dbReference type="GO" id="GO:0004044">
    <property type="term" value="F:amidophosphoribosyltransferase activity"/>
    <property type="evidence" value="ECO:0007669"/>
    <property type="project" value="UniProtKB-EC"/>
</dbReference>
<feature type="non-terminal residue" evidence="2">
    <location>
        <position position="1"/>
    </location>
</feature>
<feature type="region of interest" description="Disordered" evidence="1">
    <location>
        <begin position="36"/>
        <end position="326"/>
    </location>
</feature>
<sequence length="394" mass="44700">RRQTRADVGRQAARRVRSVRNLRPWRRCRSADVLRPLRTPAPRAGERRYRNRRRDPGRDPNPARPRIPGVRRERPPGSARAYRGRPRTVLDGGLLRGLQRRTYRCPERHRRYRRRPQRQPHQRLCQATRAGRPGRAVRYRYRQRGAGAPHRPRARPRSRRQGPQRDAEARRRLQPRRDDPGSNPGGPRSNGRPPVVPRPPRAQLGHRIRELRADDHRRHVRARGRAGRDRRSLGRRPSLARDRADRAPRHVLVRADLFRPPGQPHPRATPAPGAAADGSPTGEGIAGGRGYRRRSAGLGYPSRDRVRARIRHPVPGSSYQEPLHRADVHPAGSTAARGRRLPQVQCVAGGVGRETGGAGGRHDRPRHHQPPHHPTPSQCRREGGPHAGPRPADE</sequence>
<organism evidence="2">
    <name type="scientific">uncultured Thermomicrobiales bacterium</name>
    <dbReference type="NCBI Taxonomy" id="1645740"/>
    <lineage>
        <taxon>Bacteria</taxon>
        <taxon>Pseudomonadati</taxon>
        <taxon>Thermomicrobiota</taxon>
        <taxon>Thermomicrobia</taxon>
        <taxon>Thermomicrobiales</taxon>
        <taxon>environmental samples</taxon>
    </lineage>
</organism>
<keyword evidence="2" id="KW-0808">Transferase</keyword>
<name>A0A6J4V3W8_9BACT</name>
<evidence type="ECO:0000256" key="1">
    <source>
        <dbReference type="SAM" id="MobiDB-lite"/>
    </source>
</evidence>
<dbReference type="EC" id="2.4.2.14" evidence="2"/>
<feature type="compositionally biased region" description="Basic and acidic residues" evidence="1">
    <location>
        <begin position="163"/>
        <end position="180"/>
    </location>
</feature>
<dbReference type="AlphaFoldDB" id="A0A6J4V3W8"/>
<feature type="compositionally biased region" description="Gly residues" evidence="1">
    <location>
        <begin position="349"/>
        <end position="359"/>
    </location>
</feature>
<accession>A0A6J4V3W8</accession>
<dbReference type="EMBL" id="CADCWJ010000476">
    <property type="protein sequence ID" value="CAA9567819.1"/>
    <property type="molecule type" value="Genomic_DNA"/>
</dbReference>
<reference evidence="2" key="1">
    <citation type="submission" date="2020-02" db="EMBL/GenBank/DDBJ databases">
        <authorList>
            <person name="Meier V. D."/>
        </authorList>
    </citation>
    <scope>NUCLEOTIDE SEQUENCE</scope>
    <source>
        <strain evidence="2">AVDCRST_MAG87</strain>
    </source>
</reference>
<gene>
    <name evidence="2" type="ORF">AVDCRST_MAG87-2109</name>
</gene>